<evidence type="ECO:0000313" key="18">
    <source>
        <dbReference type="EMBL" id="TCP18962.1"/>
    </source>
</evidence>
<dbReference type="InterPro" id="IPR000710">
    <property type="entry name" value="Peptidase_S6"/>
</dbReference>
<feature type="domain" description="Peptidase S6" evidence="17">
    <location>
        <begin position="32"/>
        <end position="290"/>
    </location>
</feature>
<dbReference type="InterPro" id="IPR057393">
    <property type="entry name" value="PIC_HAP1_IgA0_b-sol2"/>
</dbReference>
<evidence type="ECO:0000256" key="14">
    <source>
        <dbReference type="ARBA" id="ARBA00023145"/>
    </source>
</evidence>
<gene>
    <name evidence="18" type="ORF">EV693_101229</name>
</gene>
<sequence>MHLPNTLFNKNTISLAILAAWGVGVHLPAYASVIRSDVPYSDFRDFAENRGRFTVGASNIPVYNKDGQKIGEVMQDVPMPDFAPVRAQNAVATLVRSQYGESVQHNTGYGNMIFGHAEEHEDLGNPYSYDIVAVSEYRNVDYHVTRLKKLVTETGPANIERIRPQYSSAYLDKERYPVFARLGSGTQVVRDENGNSTKLHGGYHSTLGGTPLLLRGNKDKRGRNWLDNIGSSDVRDSPMMTFSQAGDSGSPWFVYDKQEKKWVLIGAMSAIGGKNKHVYTSVTRTDPSKIRDVESDNQVFALETGDFQWAVADQSNQSQLIHLTDNQTDKTYSVDVADLSKKSKDKNRNRPSLHHGKAVEFYDGRNPINLTLTSAINQGAGALIFNGDANVRAKDDNSSFTHQGAGVVVNNGTVHWGVHNPKGDRLSKIGNGTLIVDGTGENLGSISVGEGTVELRQKADSQGKQQAFAEVGIVSGRSKVVLADAKQVPTSGIVFGFRGGNLDVAGNNLEFTHIRHLDEGAVISNSSTNTATLTFKQKAQLRTFNGFIGQIADEKVGYKTTVKQENININFSPDNKDARLVFNGGLNIKQLSVKKGSVVFAGTPVSHAKVNGVEEFRESDWIDRSFAVDQIELAQGTKFETIRNVAKLDANITAGADTQIRIGHQQGESVNCARSYFSGLTHCTANSTLQTSNYQALPTTQLTGNLTLNGNAQAHFGKSRFDGKIQGEQTSQVAFHQDSSWHLTEDSQVGQLSLTDTNIYLNDATSKNKAYTLQVLGDLLGSGRFHLRFDTQTGAYDRVEVKGKVENAQTVVIYPTGIEPKLINDRLTFVNAPNGSGKFNLKNGEQTVNQIDLGAYRYQVDTQGGLSLVSPVAAPNPVQPAAMQVSAVSEVAPQALSTSSNNSNTEQVQALEAQVADRREMPSEITLPKMQKASYNDSQSMVQNEIISRYSNAALSEFTALGNALQAYTPNSSQAGVWASFDSASQRHKSDQYRPFEQRLKTLQVGVAGDHAGVQLSHTRSNQAFADGFSGKQTVNLATIYAKHNFGHNSVLGHLGVGQANSEISDSLVADSSNRVSRKLVNAGISLAHRFDVSGVAVTPSVGVQYVHIGKADYSLSGSKVEQKAFGSVQYRAALAIEKDYQLGQSQVRPYLKAAYQSGLAANTVKINQHGFGQSVAAQAKIGVGVTVQHNNLTASVYTDYVTGKTLKSQQNIGVKLGYLW</sequence>
<evidence type="ECO:0000256" key="15">
    <source>
        <dbReference type="ARBA" id="ARBA00023237"/>
    </source>
</evidence>
<keyword evidence="7" id="KW-0645">Protease</keyword>
<comment type="subcellular location">
    <subcellularLocation>
        <location evidence="3">Cell outer membrane</location>
        <topology evidence="3">Multi-pass membrane protein</topology>
    </subcellularLocation>
    <subcellularLocation>
        <location evidence="1">Cell surface</location>
    </subcellularLocation>
    <subcellularLocation>
        <location evidence="2">Periplasm</location>
    </subcellularLocation>
    <subcellularLocation>
        <location evidence="4">Secreted</location>
    </subcellularLocation>
</comment>
<name>A0A4R2ND40_9PAST</name>
<keyword evidence="8" id="KW-0812">Transmembrane</keyword>
<protein>
    <submittedName>
        <fullName evidence="18">Pertactin</fullName>
    </submittedName>
</protein>
<evidence type="ECO:0000256" key="11">
    <source>
        <dbReference type="ARBA" id="ARBA00022801"/>
    </source>
</evidence>
<evidence type="ECO:0000256" key="13">
    <source>
        <dbReference type="ARBA" id="ARBA00023136"/>
    </source>
</evidence>
<dbReference type="RefSeq" id="WP_132500559.1">
    <property type="nucleotide sequence ID" value="NZ_LVXA01000001.1"/>
</dbReference>
<evidence type="ECO:0000256" key="10">
    <source>
        <dbReference type="ARBA" id="ARBA00022764"/>
    </source>
</evidence>
<dbReference type="EMBL" id="SLXJ01000001">
    <property type="protein sequence ID" value="TCP18962.1"/>
    <property type="molecule type" value="Genomic_DNA"/>
</dbReference>
<dbReference type="GO" id="GO:0005576">
    <property type="term" value="C:extracellular region"/>
    <property type="evidence" value="ECO:0007669"/>
    <property type="project" value="UniProtKB-SubCell"/>
</dbReference>
<dbReference type="InterPro" id="IPR004899">
    <property type="entry name" value="Pertactin_central"/>
</dbReference>
<dbReference type="InterPro" id="IPR036709">
    <property type="entry name" value="Autotransporte_beta_dom_sf"/>
</dbReference>
<keyword evidence="10" id="KW-0574">Periplasm</keyword>
<dbReference type="AlphaFoldDB" id="A0A4R2ND40"/>
<dbReference type="GO" id="GO:0009279">
    <property type="term" value="C:cell outer membrane"/>
    <property type="evidence" value="ECO:0007669"/>
    <property type="project" value="UniProtKB-SubCell"/>
</dbReference>
<keyword evidence="5" id="KW-1134">Transmembrane beta strand</keyword>
<dbReference type="Pfam" id="PF02395">
    <property type="entry name" value="Peptidase_S6"/>
    <property type="match status" value="1"/>
</dbReference>
<evidence type="ECO:0000256" key="7">
    <source>
        <dbReference type="ARBA" id="ARBA00022670"/>
    </source>
</evidence>
<dbReference type="GO" id="GO:0042597">
    <property type="term" value="C:periplasmic space"/>
    <property type="evidence" value="ECO:0007669"/>
    <property type="project" value="UniProtKB-SubCell"/>
</dbReference>
<reference evidence="18 19" key="1">
    <citation type="submission" date="2019-03" db="EMBL/GenBank/DDBJ databases">
        <title>Genomic Encyclopedia of Type Strains, Phase IV (KMG-IV): sequencing the most valuable type-strain genomes for metagenomic binning, comparative biology and taxonomic classification.</title>
        <authorList>
            <person name="Goeker M."/>
        </authorList>
    </citation>
    <scope>NUCLEOTIDE SEQUENCE [LARGE SCALE GENOMIC DNA]</scope>
    <source>
        <strain evidence="18 19">DSM 16380</strain>
    </source>
</reference>
<dbReference type="Proteomes" id="UP000295537">
    <property type="component" value="Unassembled WGS sequence"/>
</dbReference>
<feature type="domain" description="Autotransporter" evidence="16">
    <location>
        <begin position="970"/>
        <end position="1221"/>
    </location>
</feature>
<keyword evidence="11" id="KW-0378">Hydrolase</keyword>
<dbReference type="Gene3D" id="2.40.10.120">
    <property type="match status" value="1"/>
</dbReference>
<dbReference type="GO" id="GO:0006508">
    <property type="term" value="P:proteolysis"/>
    <property type="evidence" value="ECO:0007669"/>
    <property type="project" value="UniProtKB-KW"/>
</dbReference>
<dbReference type="Pfam" id="PF24078">
    <property type="entry name" value="Beta-sol_PIC_HAP1_IgA0_2nd"/>
    <property type="match status" value="1"/>
</dbReference>
<dbReference type="GO" id="GO:0004252">
    <property type="term" value="F:serine-type endopeptidase activity"/>
    <property type="evidence" value="ECO:0007669"/>
    <property type="project" value="InterPro"/>
</dbReference>
<organism evidence="18 19">
    <name type="scientific">Nicoletella semolina</name>
    <dbReference type="NCBI Taxonomy" id="271160"/>
    <lineage>
        <taxon>Bacteria</taxon>
        <taxon>Pseudomonadati</taxon>
        <taxon>Pseudomonadota</taxon>
        <taxon>Gammaproteobacteria</taxon>
        <taxon>Pasteurellales</taxon>
        <taxon>Pasteurellaceae</taxon>
        <taxon>Nicoletella</taxon>
    </lineage>
</organism>
<dbReference type="PROSITE" id="PS51691">
    <property type="entry name" value="PEPTIDASE_S6"/>
    <property type="match status" value="1"/>
</dbReference>
<dbReference type="Gene3D" id="2.160.20.20">
    <property type="match status" value="2"/>
</dbReference>
<evidence type="ECO:0000256" key="12">
    <source>
        <dbReference type="ARBA" id="ARBA00022825"/>
    </source>
</evidence>
<dbReference type="SMART" id="SM00869">
    <property type="entry name" value="Autotransporter"/>
    <property type="match status" value="1"/>
</dbReference>
<evidence type="ECO:0000256" key="4">
    <source>
        <dbReference type="ARBA" id="ARBA00004613"/>
    </source>
</evidence>
<evidence type="ECO:0000256" key="2">
    <source>
        <dbReference type="ARBA" id="ARBA00004418"/>
    </source>
</evidence>
<dbReference type="InterPro" id="IPR011050">
    <property type="entry name" value="Pectin_lyase_fold/virulence"/>
</dbReference>
<accession>A0A4R2ND40</accession>
<proteinExistence type="predicted"/>
<evidence type="ECO:0000256" key="9">
    <source>
        <dbReference type="ARBA" id="ARBA00022729"/>
    </source>
</evidence>
<dbReference type="PRINTS" id="PR00921">
    <property type="entry name" value="IGASERPTASE"/>
</dbReference>
<dbReference type="InterPro" id="IPR012332">
    <property type="entry name" value="Autotransporter_pectin_lyase_C"/>
</dbReference>
<dbReference type="Pfam" id="PF03212">
    <property type="entry name" value="Pertactin"/>
    <property type="match status" value="1"/>
</dbReference>
<dbReference type="PROSITE" id="PS51208">
    <property type="entry name" value="AUTOTRANSPORTER"/>
    <property type="match status" value="1"/>
</dbReference>
<keyword evidence="14" id="KW-0865">Zymogen</keyword>
<evidence type="ECO:0000313" key="19">
    <source>
        <dbReference type="Proteomes" id="UP000295537"/>
    </source>
</evidence>
<dbReference type="GO" id="GO:0009986">
    <property type="term" value="C:cell surface"/>
    <property type="evidence" value="ECO:0007669"/>
    <property type="project" value="UniProtKB-SubCell"/>
</dbReference>
<keyword evidence="13" id="KW-0472">Membrane</keyword>
<keyword evidence="19" id="KW-1185">Reference proteome</keyword>
<evidence type="ECO:0000259" key="16">
    <source>
        <dbReference type="PROSITE" id="PS51208"/>
    </source>
</evidence>
<dbReference type="SUPFAM" id="SSF103515">
    <property type="entry name" value="Autotransporter"/>
    <property type="match status" value="1"/>
</dbReference>
<evidence type="ECO:0000259" key="17">
    <source>
        <dbReference type="PROSITE" id="PS51691"/>
    </source>
</evidence>
<evidence type="ECO:0000256" key="8">
    <source>
        <dbReference type="ARBA" id="ARBA00022692"/>
    </source>
</evidence>
<dbReference type="InterPro" id="IPR005546">
    <property type="entry name" value="Autotransporte_beta"/>
</dbReference>
<evidence type="ECO:0000256" key="5">
    <source>
        <dbReference type="ARBA" id="ARBA00022452"/>
    </source>
</evidence>
<dbReference type="OrthoDB" id="8610050at2"/>
<comment type="caution">
    <text evidence="18">The sequence shown here is derived from an EMBL/GenBank/DDBJ whole genome shotgun (WGS) entry which is preliminary data.</text>
</comment>
<keyword evidence="9" id="KW-0732">Signal</keyword>
<dbReference type="InterPro" id="IPR030396">
    <property type="entry name" value="Peptidase_S6_dom"/>
</dbReference>
<evidence type="ECO:0000256" key="6">
    <source>
        <dbReference type="ARBA" id="ARBA00022525"/>
    </source>
</evidence>
<dbReference type="SUPFAM" id="SSF51126">
    <property type="entry name" value="Pectin lyase-like"/>
    <property type="match status" value="1"/>
</dbReference>
<keyword evidence="6" id="KW-0964">Secreted</keyword>
<evidence type="ECO:0000256" key="3">
    <source>
        <dbReference type="ARBA" id="ARBA00004571"/>
    </source>
</evidence>
<keyword evidence="12" id="KW-0720">Serine protease</keyword>
<keyword evidence="15" id="KW-0998">Cell outer membrane</keyword>
<evidence type="ECO:0000256" key="1">
    <source>
        <dbReference type="ARBA" id="ARBA00004241"/>
    </source>
</evidence>